<dbReference type="EMBL" id="FRBH01000002">
    <property type="protein sequence ID" value="SHK64665.1"/>
    <property type="molecule type" value="Genomic_DNA"/>
</dbReference>
<dbReference type="Gene3D" id="1.10.287.130">
    <property type="match status" value="1"/>
</dbReference>
<keyword evidence="19" id="KW-1185">Reference proteome</keyword>
<evidence type="ECO:0000259" key="15">
    <source>
        <dbReference type="PROSITE" id="PS50109"/>
    </source>
</evidence>
<name>A0A1M6U5W3_9FLAO</name>
<keyword evidence="6" id="KW-0808">Transferase</keyword>
<reference evidence="18" key="2">
    <citation type="submission" date="2016-11" db="EMBL/GenBank/DDBJ databases">
        <authorList>
            <person name="Varghese N."/>
            <person name="Submissions S."/>
        </authorList>
    </citation>
    <scope>NUCLEOTIDE SEQUENCE [LARGE SCALE GENOMIC DNA]</scope>
    <source>
        <strain evidence="18">DSM 27989</strain>
    </source>
</reference>
<protein>
    <recommendedName>
        <fullName evidence="3">histidine kinase</fullName>
        <ecNumber evidence="3">2.7.13.3</ecNumber>
    </recommendedName>
</protein>
<feature type="transmembrane region" description="Helical" evidence="14">
    <location>
        <begin position="7"/>
        <end position="30"/>
    </location>
</feature>
<keyword evidence="12" id="KW-0902">Two-component regulatory system</keyword>
<dbReference type="STRING" id="1434701.SAMN05443634_102226"/>
<keyword evidence="11 14" id="KW-1133">Transmembrane helix</keyword>
<dbReference type="Proteomes" id="UP000650994">
    <property type="component" value="Unassembled WGS sequence"/>
</dbReference>
<evidence type="ECO:0000313" key="16">
    <source>
        <dbReference type="EMBL" id="GGE99826.1"/>
    </source>
</evidence>
<evidence type="ECO:0000256" key="6">
    <source>
        <dbReference type="ARBA" id="ARBA00022679"/>
    </source>
</evidence>
<evidence type="ECO:0000256" key="11">
    <source>
        <dbReference type="ARBA" id="ARBA00022989"/>
    </source>
</evidence>
<organism evidence="17 18">
    <name type="scientific">Chishuiella changwenlii</name>
    <dbReference type="NCBI Taxonomy" id="1434701"/>
    <lineage>
        <taxon>Bacteria</taxon>
        <taxon>Pseudomonadati</taxon>
        <taxon>Bacteroidota</taxon>
        <taxon>Flavobacteriia</taxon>
        <taxon>Flavobacteriales</taxon>
        <taxon>Weeksellaceae</taxon>
        <taxon>Chishuiella</taxon>
    </lineage>
</organism>
<dbReference type="SUPFAM" id="SSF47384">
    <property type="entry name" value="Homodimeric domain of signal transducing histidine kinase"/>
    <property type="match status" value="1"/>
</dbReference>
<evidence type="ECO:0000256" key="5">
    <source>
        <dbReference type="ARBA" id="ARBA00022553"/>
    </source>
</evidence>
<keyword evidence="8" id="KW-0547">Nucleotide-binding</keyword>
<dbReference type="EC" id="2.7.13.3" evidence="3"/>
<dbReference type="InterPro" id="IPR005467">
    <property type="entry name" value="His_kinase_dom"/>
</dbReference>
<evidence type="ECO:0000256" key="3">
    <source>
        <dbReference type="ARBA" id="ARBA00012438"/>
    </source>
</evidence>
<dbReference type="InterPro" id="IPR036890">
    <property type="entry name" value="HATPase_C_sf"/>
</dbReference>
<evidence type="ECO:0000256" key="13">
    <source>
        <dbReference type="ARBA" id="ARBA00023136"/>
    </source>
</evidence>
<dbReference type="AlphaFoldDB" id="A0A1M6U5W3"/>
<evidence type="ECO:0000256" key="10">
    <source>
        <dbReference type="ARBA" id="ARBA00022840"/>
    </source>
</evidence>
<evidence type="ECO:0000256" key="12">
    <source>
        <dbReference type="ARBA" id="ARBA00023012"/>
    </source>
</evidence>
<dbReference type="OrthoDB" id="1522504at2"/>
<evidence type="ECO:0000313" key="18">
    <source>
        <dbReference type="Proteomes" id="UP000184120"/>
    </source>
</evidence>
<dbReference type="Pfam" id="PF02518">
    <property type="entry name" value="HATPase_c"/>
    <property type="match status" value="1"/>
</dbReference>
<dbReference type="CDD" id="cd00082">
    <property type="entry name" value="HisKA"/>
    <property type="match status" value="1"/>
</dbReference>
<comment type="subcellular location">
    <subcellularLocation>
        <location evidence="2">Cell membrane</location>
        <topology evidence="2">Multi-pass membrane protein</topology>
    </subcellularLocation>
</comment>
<feature type="domain" description="Histidine kinase" evidence="15">
    <location>
        <begin position="220"/>
        <end position="420"/>
    </location>
</feature>
<evidence type="ECO:0000256" key="2">
    <source>
        <dbReference type="ARBA" id="ARBA00004651"/>
    </source>
</evidence>
<dbReference type="PROSITE" id="PS50109">
    <property type="entry name" value="HIS_KIN"/>
    <property type="match status" value="1"/>
</dbReference>
<keyword evidence="4" id="KW-1003">Cell membrane</keyword>
<dbReference type="InterPro" id="IPR003594">
    <property type="entry name" value="HATPase_dom"/>
</dbReference>
<dbReference type="Gene3D" id="3.30.565.10">
    <property type="entry name" value="Histidine kinase-like ATPase, C-terminal domain"/>
    <property type="match status" value="1"/>
</dbReference>
<sequence>MRLSKKITQYLIAVVFCSMAFGFFVFYFAIERATTQSAIGKLEHLNSVIEKKLSKESIPTIESAHKNVKIKILDKSKYDLTEEVVKQGNYEWDNDLQTMVNHVSVVTYPYIDHVHYQIESKISLTIIDDKYFTGILMVIAWIFVFVIITIIFFGELISRNLYTSFYYLIDRMKHFDLKENQELQIVHSNINELNQLNELFVKTSQQSIEHYNALKEFSQNLSHELQTPMANMKAKIELMLNDELSEDQIKSLSGMYDDLNRVSAINRSLILLMSLEYHEISEDQLNLSELIEEIIAEHEDLMLMNGVELTLKLIPNVYIKMNTLLAHTVFNNLISNANRHNYPNGKIEIELTESKFIIKNTGRQQEFTNKTIFQRFNKSKYNPESIGLGLALVKKILDIYNYQINYKYNSEVHQFTINLK</sequence>
<keyword evidence="9 17" id="KW-0418">Kinase</keyword>
<reference evidence="16" key="5">
    <citation type="submission" date="2024-05" db="EMBL/GenBank/DDBJ databases">
        <authorList>
            <person name="Sun Q."/>
            <person name="Zhou Y."/>
        </authorList>
    </citation>
    <scope>NUCLEOTIDE SEQUENCE</scope>
    <source>
        <strain evidence="16">CGMCC 1.12707</strain>
    </source>
</reference>
<dbReference type="Pfam" id="PF00512">
    <property type="entry name" value="HisKA"/>
    <property type="match status" value="1"/>
</dbReference>
<dbReference type="SMART" id="SM00388">
    <property type="entry name" value="HisKA"/>
    <property type="match status" value="1"/>
</dbReference>
<dbReference type="GO" id="GO:0005524">
    <property type="term" value="F:ATP binding"/>
    <property type="evidence" value="ECO:0007669"/>
    <property type="project" value="UniProtKB-KW"/>
</dbReference>
<dbReference type="EMBL" id="BMFL01000010">
    <property type="protein sequence ID" value="GGE99826.1"/>
    <property type="molecule type" value="Genomic_DNA"/>
</dbReference>
<dbReference type="InterPro" id="IPR050398">
    <property type="entry name" value="HssS/ArlS-like"/>
</dbReference>
<evidence type="ECO:0000256" key="4">
    <source>
        <dbReference type="ARBA" id="ARBA00022475"/>
    </source>
</evidence>
<proteinExistence type="predicted"/>
<evidence type="ECO:0000256" key="9">
    <source>
        <dbReference type="ARBA" id="ARBA00022777"/>
    </source>
</evidence>
<reference evidence="16" key="1">
    <citation type="journal article" date="2014" name="Int. J. Syst. Evol. Microbiol.">
        <title>Complete genome of a new Firmicutes species belonging to the dominant human colonic microbiota ('Ruminococcus bicirculans') reveals two chromosomes and a selective capacity to utilize plant glucans.</title>
        <authorList>
            <consortium name="NISC Comparative Sequencing Program"/>
            <person name="Wegmann U."/>
            <person name="Louis P."/>
            <person name="Goesmann A."/>
            <person name="Henrissat B."/>
            <person name="Duncan S.H."/>
            <person name="Flint H.J."/>
        </authorList>
    </citation>
    <scope>NUCLEOTIDE SEQUENCE</scope>
    <source>
        <strain evidence="16">CGMCC 1.12707</strain>
    </source>
</reference>
<reference evidence="19" key="4">
    <citation type="journal article" date="2019" name="Int. J. Syst. Evol. Microbiol.">
        <title>The Global Catalogue of Microorganisms (GCM) 10K type strain sequencing project: providing services to taxonomists for standard genome sequencing and annotation.</title>
        <authorList>
            <consortium name="The Broad Institute Genomics Platform"/>
            <consortium name="The Broad Institute Genome Sequencing Center for Infectious Disease"/>
            <person name="Wu L."/>
            <person name="Ma J."/>
        </authorList>
    </citation>
    <scope>NUCLEOTIDE SEQUENCE [LARGE SCALE GENOMIC DNA]</scope>
    <source>
        <strain evidence="19">CGMCC 1.12707</strain>
    </source>
</reference>
<evidence type="ECO:0000313" key="19">
    <source>
        <dbReference type="Proteomes" id="UP000650994"/>
    </source>
</evidence>
<keyword evidence="10" id="KW-0067">ATP-binding</keyword>
<dbReference type="SUPFAM" id="SSF55874">
    <property type="entry name" value="ATPase domain of HSP90 chaperone/DNA topoisomerase II/histidine kinase"/>
    <property type="match status" value="1"/>
</dbReference>
<dbReference type="InterPro" id="IPR036097">
    <property type="entry name" value="HisK_dim/P_sf"/>
</dbReference>
<accession>A0A1M6U5W3</accession>
<dbReference type="GO" id="GO:0005886">
    <property type="term" value="C:plasma membrane"/>
    <property type="evidence" value="ECO:0007669"/>
    <property type="project" value="UniProtKB-SubCell"/>
</dbReference>
<reference evidence="17" key="3">
    <citation type="submission" date="2016-11" db="EMBL/GenBank/DDBJ databases">
        <authorList>
            <person name="Jaros S."/>
            <person name="Januszkiewicz K."/>
            <person name="Wedrychowicz H."/>
        </authorList>
    </citation>
    <scope>NUCLEOTIDE SEQUENCE [LARGE SCALE GENOMIC DNA]</scope>
    <source>
        <strain evidence="17">DSM 27989</strain>
    </source>
</reference>
<keyword evidence="13 14" id="KW-0472">Membrane</keyword>
<dbReference type="PANTHER" id="PTHR45528">
    <property type="entry name" value="SENSOR HISTIDINE KINASE CPXA"/>
    <property type="match status" value="1"/>
</dbReference>
<dbReference type="GO" id="GO:0000155">
    <property type="term" value="F:phosphorelay sensor kinase activity"/>
    <property type="evidence" value="ECO:0007669"/>
    <property type="project" value="InterPro"/>
</dbReference>
<gene>
    <name evidence="16" type="ORF">GCM10010984_16770</name>
    <name evidence="17" type="ORF">SAMN05443634_102226</name>
</gene>
<evidence type="ECO:0000256" key="8">
    <source>
        <dbReference type="ARBA" id="ARBA00022741"/>
    </source>
</evidence>
<evidence type="ECO:0000256" key="14">
    <source>
        <dbReference type="SAM" id="Phobius"/>
    </source>
</evidence>
<dbReference type="Proteomes" id="UP000184120">
    <property type="component" value="Unassembled WGS sequence"/>
</dbReference>
<keyword evidence="7 14" id="KW-0812">Transmembrane</keyword>
<evidence type="ECO:0000256" key="7">
    <source>
        <dbReference type="ARBA" id="ARBA00022692"/>
    </source>
</evidence>
<dbReference type="PANTHER" id="PTHR45528:SF1">
    <property type="entry name" value="SENSOR HISTIDINE KINASE CPXA"/>
    <property type="match status" value="1"/>
</dbReference>
<dbReference type="InterPro" id="IPR003661">
    <property type="entry name" value="HisK_dim/P_dom"/>
</dbReference>
<feature type="transmembrane region" description="Helical" evidence="14">
    <location>
        <begin position="131"/>
        <end position="153"/>
    </location>
</feature>
<comment type="catalytic activity">
    <reaction evidence="1">
        <text>ATP + protein L-histidine = ADP + protein N-phospho-L-histidine.</text>
        <dbReference type="EC" id="2.7.13.3"/>
    </reaction>
</comment>
<dbReference type="RefSeq" id="WP_072929629.1">
    <property type="nucleotide sequence ID" value="NZ_BMFL01000010.1"/>
</dbReference>
<keyword evidence="5" id="KW-0597">Phosphoprotein</keyword>
<evidence type="ECO:0000313" key="17">
    <source>
        <dbReference type="EMBL" id="SHK64665.1"/>
    </source>
</evidence>
<evidence type="ECO:0000256" key="1">
    <source>
        <dbReference type="ARBA" id="ARBA00000085"/>
    </source>
</evidence>